<feature type="coiled-coil region" evidence="1">
    <location>
        <begin position="91"/>
        <end position="146"/>
    </location>
</feature>
<dbReference type="EMBL" id="CP000514">
    <property type="protein sequence ID" value="ABM17301.1"/>
    <property type="molecule type" value="Genomic_DNA"/>
</dbReference>
<keyword evidence="1" id="KW-0175">Coiled coil</keyword>
<evidence type="ECO:0000313" key="3">
    <source>
        <dbReference type="Proteomes" id="UP000000998"/>
    </source>
</evidence>
<organism evidence="2 3">
    <name type="scientific">Marinobacter nauticus (strain ATCC 700491 / DSM 11845 / VT8)</name>
    <name type="common">Marinobacter aquaeolei</name>
    <dbReference type="NCBI Taxonomy" id="351348"/>
    <lineage>
        <taxon>Bacteria</taxon>
        <taxon>Pseudomonadati</taxon>
        <taxon>Pseudomonadota</taxon>
        <taxon>Gammaproteobacteria</taxon>
        <taxon>Pseudomonadales</taxon>
        <taxon>Marinobacteraceae</taxon>
        <taxon>Marinobacter</taxon>
    </lineage>
</organism>
<dbReference type="OrthoDB" id="6957830at2"/>
<name>A1TX32_MARN8</name>
<protein>
    <submittedName>
        <fullName evidence="2">Uncharacterized protein</fullName>
    </submittedName>
</protein>
<reference evidence="3" key="1">
    <citation type="journal article" date="2011" name="Appl. Environ. Microbiol.">
        <title>Genomic potential of Marinobacter aquaeolei, a biogeochemical 'opportunitroph'.</title>
        <authorList>
            <person name="Singer E."/>
            <person name="Webb E.A."/>
            <person name="Nelson W.C."/>
            <person name="Heidelberg J.F."/>
            <person name="Ivanova N."/>
            <person name="Pati A."/>
            <person name="Edwards K.J."/>
        </authorList>
    </citation>
    <scope>NUCLEOTIDE SEQUENCE [LARGE SCALE GENOMIC DNA]</scope>
    <source>
        <strain evidence="3">ATCC 700491 / DSM 11845 / VT8</strain>
    </source>
</reference>
<dbReference type="RefSeq" id="WP_011783773.1">
    <property type="nucleotide sequence ID" value="NC_008740.1"/>
</dbReference>
<evidence type="ECO:0000313" key="2">
    <source>
        <dbReference type="EMBL" id="ABM17301.1"/>
    </source>
</evidence>
<proteinExistence type="predicted"/>
<accession>A1TX32</accession>
<sequence>MAKSKKLQGLLENRELIKHQNTEALWSQVQRLRKEKPDDHWPFKEIWSGAGLKSDVALKSPWNAHIRVAIEEHNRHIKEERDLGPIGRSQRKTVRAANRELKAQLEQAKVDLDTVLSQVAIWEAEIAFYKKENDRLMRKIERLSGS</sequence>
<dbReference type="eggNOG" id="ENOG5033YRN">
    <property type="taxonomic scope" value="Bacteria"/>
</dbReference>
<dbReference type="KEGG" id="maq:Maqu_0194"/>
<gene>
    <name evidence="2" type="ordered locus">Maqu_0194</name>
</gene>
<dbReference type="AlphaFoldDB" id="A1TX32"/>
<dbReference type="Proteomes" id="UP000000998">
    <property type="component" value="Chromosome"/>
</dbReference>
<dbReference type="HOGENOM" id="CLU_1775200_0_0_6"/>
<evidence type="ECO:0000256" key="1">
    <source>
        <dbReference type="SAM" id="Coils"/>
    </source>
</evidence>